<protein>
    <submittedName>
        <fullName evidence="2">Transposase</fullName>
    </submittedName>
</protein>
<feature type="domain" description="Transposase IS116/IS110/IS902 C-terminal" evidence="1">
    <location>
        <begin position="3"/>
        <end position="69"/>
    </location>
</feature>
<evidence type="ECO:0000259" key="1">
    <source>
        <dbReference type="Pfam" id="PF02371"/>
    </source>
</evidence>
<dbReference type="RefSeq" id="WP_377868467.1">
    <property type="nucleotide sequence ID" value="NZ_JBHMAY010000006.1"/>
</dbReference>
<name>A0ABV7QEE2_9PSEU</name>
<dbReference type="InterPro" id="IPR003346">
    <property type="entry name" value="Transposase_20"/>
</dbReference>
<keyword evidence="3" id="KW-1185">Reference proteome</keyword>
<dbReference type="Proteomes" id="UP001595764">
    <property type="component" value="Unassembled WGS sequence"/>
</dbReference>
<accession>A0ABV7QEE2</accession>
<organism evidence="2 3">
    <name type="scientific">Amycolatopsis halotolerans</name>
    <dbReference type="NCBI Taxonomy" id="330083"/>
    <lineage>
        <taxon>Bacteria</taxon>
        <taxon>Bacillati</taxon>
        <taxon>Actinomycetota</taxon>
        <taxon>Actinomycetes</taxon>
        <taxon>Pseudonocardiales</taxon>
        <taxon>Pseudonocardiaceae</taxon>
        <taxon>Amycolatopsis</taxon>
    </lineage>
</organism>
<proteinExistence type="predicted"/>
<sequence length="150" mass="16565">MPAADRTAAEIIISGTGENMAAFATAGDLVSWIRVCPCVNESAGMNTTSHTLHGNANLKHILRKAATKQTGSYYAVYYRRIAARRGHQRALAAVMHKLAIAVRDVLTDNVTHHDLGAEYYTRRNLQRAVRQIVKQDYAFGLTVRFDPIPA</sequence>
<dbReference type="PANTHER" id="PTHR33055">
    <property type="entry name" value="TRANSPOSASE FOR INSERTION SEQUENCE ELEMENT IS1111A"/>
    <property type="match status" value="1"/>
</dbReference>
<evidence type="ECO:0000313" key="2">
    <source>
        <dbReference type="EMBL" id="MFC3510539.1"/>
    </source>
</evidence>
<comment type="caution">
    <text evidence="2">The sequence shown here is derived from an EMBL/GenBank/DDBJ whole genome shotgun (WGS) entry which is preliminary data.</text>
</comment>
<reference evidence="3" key="1">
    <citation type="journal article" date="2019" name="Int. J. Syst. Evol. Microbiol.">
        <title>The Global Catalogue of Microorganisms (GCM) 10K type strain sequencing project: providing services to taxonomists for standard genome sequencing and annotation.</title>
        <authorList>
            <consortium name="The Broad Institute Genomics Platform"/>
            <consortium name="The Broad Institute Genome Sequencing Center for Infectious Disease"/>
            <person name="Wu L."/>
            <person name="Ma J."/>
        </authorList>
    </citation>
    <scope>NUCLEOTIDE SEQUENCE [LARGE SCALE GENOMIC DNA]</scope>
    <source>
        <strain evidence="3">CGMCC 4.7682</strain>
    </source>
</reference>
<dbReference type="PANTHER" id="PTHR33055:SF15">
    <property type="entry name" value="TRANSPOSASE-RELATED"/>
    <property type="match status" value="1"/>
</dbReference>
<evidence type="ECO:0000313" key="3">
    <source>
        <dbReference type="Proteomes" id="UP001595764"/>
    </source>
</evidence>
<gene>
    <name evidence="2" type="ORF">ACFORO_10230</name>
</gene>
<dbReference type="InterPro" id="IPR047650">
    <property type="entry name" value="Transpos_IS110"/>
</dbReference>
<dbReference type="Pfam" id="PF02371">
    <property type="entry name" value="Transposase_20"/>
    <property type="match status" value="1"/>
</dbReference>
<dbReference type="EMBL" id="JBHRWI010000014">
    <property type="protein sequence ID" value="MFC3510539.1"/>
    <property type="molecule type" value="Genomic_DNA"/>
</dbReference>